<dbReference type="OrthoDB" id="8479836at2"/>
<dbReference type="GO" id="GO:0046961">
    <property type="term" value="F:proton-transporting ATPase activity, rotational mechanism"/>
    <property type="evidence" value="ECO:0007669"/>
    <property type="project" value="TreeGrafter"/>
</dbReference>
<evidence type="ECO:0000256" key="9">
    <source>
        <dbReference type="ARBA" id="ARBA00023065"/>
    </source>
</evidence>
<evidence type="ECO:0000256" key="3">
    <source>
        <dbReference type="ARBA" id="ARBA00022448"/>
    </source>
</evidence>
<reference evidence="18 19" key="2">
    <citation type="submission" date="2020-01" db="EMBL/GenBank/DDBJ databases">
        <title>Microvirga sp. nov., an arsenate reduction bacterium isolated from Tibet hotspring sediments.</title>
        <authorList>
            <person name="Xian W.-D."/>
            <person name="Li W.-J."/>
        </authorList>
    </citation>
    <scope>NUCLEOTIDE SEQUENCE [LARGE SCALE GENOMIC DNA]</scope>
    <source>
        <strain evidence="18 19">KCTC 23863</strain>
    </source>
</reference>
<dbReference type="GO" id="GO:0005886">
    <property type="term" value="C:plasma membrane"/>
    <property type="evidence" value="ECO:0007669"/>
    <property type="project" value="UniProtKB-SubCell"/>
</dbReference>
<name>A0A7X3SQW0_9HYPH</name>
<keyword evidence="3 15" id="KW-0813">Transport</keyword>
<dbReference type="PANTHER" id="PTHR33445:SF1">
    <property type="entry name" value="ATP SYNTHASE SUBUNIT B"/>
    <property type="match status" value="1"/>
</dbReference>
<keyword evidence="6 15" id="KW-0812">Transmembrane</keyword>
<dbReference type="AlphaFoldDB" id="A0A7X3SQW0"/>
<keyword evidence="7 15" id="KW-0375">Hydrogen ion transport</keyword>
<proteinExistence type="inferred from homology"/>
<accession>A0A7X3SQW0</accession>
<feature type="coiled-coil region" evidence="17">
    <location>
        <begin position="43"/>
        <end position="118"/>
    </location>
</feature>
<keyword evidence="10 15" id="KW-0472">Membrane</keyword>
<keyword evidence="9 15" id="KW-0406">Ion transport</keyword>
<dbReference type="CDD" id="cd06503">
    <property type="entry name" value="ATP-synt_Fo_b"/>
    <property type="match status" value="1"/>
</dbReference>
<dbReference type="InterPro" id="IPR050059">
    <property type="entry name" value="ATP_synthase_B_chain"/>
</dbReference>
<evidence type="ECO:0000256" key="7">
    <source>
        <dbReference type="ARBA" id="ARBA00022781"/>
    </source>
</evidence>
<comment type="similarity">
    <text evidence="2 15 16">Belongs to the ATPase B chain family.</text>
</comment>
<evidence type="ECO:0000256" key="5">
    <source>
        <dbReference type="ARBA" id="ARBA00022547"/>
    </source>
</evidence>
<dbReference type="Pfam" id="PF00430">
    <property type="entry name" value="ATP-synt_B"/>
    <property type="match status" value="1"/>
</dbReference>
<comment type="function">
    <text evidence="12 15">F(1)F(0) ATP synthase produces ATP from ADP in the presence of a proton or sodium gradient. F-type ATPases consist of two structural domains, F(1) containing the extramembraneous catalytic core and F(0) containing the membrane proton channel, linked together by a central stalk and a peripheral stalk. During catalysis, ATP synthesis in the catalytic domain of F(1) is coupled via a rotary mechanism of the central stalk subunits to proton translocation.</text>
</comment>
<keyword evidence="8 15" id="KW-1133">Transmembrane helix</keyword>
<evidence type="ECO:0000313" key="18">
    <source>
        <dbReference type="EMBL" id="MXQ13683.1"/>
    </source>
</evidence>
<keyword evidence="19" id="KW-1185">Reference proteome</keyword>
<dbReference type="GO" id="GO:0045259">
    <property type="term" value="C:proton-transporting ATP synthase complex"/>
    <property type="evidence" value="ECO:0007669"/>
    <property type="project" value="UniProtKB-KW"/>
</dbReference>
<evidence type="ECO:0000256" key="17">
    <source>
        <dbReference type="SAM" id="Coils"/>
    </source>
</evidence>
<keyword evidence="17" id="KW-0175">Coiled coil</keyword>
<evidence type="ECO:0000313" key="19">
    <source>
        <dbReference type="Proteomes" id="UP000436483"/>
    </source>
</evidence>
<sequence>MSALLGNPTFWVAVALLIFIGLLYYYGVPGNVMNQLDSRGKRIADELAEAKRLRQDAEKLLKEFETKRAAAEREAADIVSAAREEAERLASEAQEKMADFVTRRTASAEAKIAQAEAQASAEVRAAAIDAAVTASERILRQEITGSTATSLVTQGLNDVRTKLQ</sequence>
<keyword evidence="5 15" id="KW-0138">CF(0)</keyword>
<organism evidence="18 19">
    <name type="scientific">Microvirga makkahensis</name>
    <dbReference type="NCBI Taxonomy" id="1128670"/>
    <lineage>
        <taxon>Bacteria</taxon>
        <taxon>Pseudomonadati</taxon>
        <taxon>Pseudomonadota</taxon>
        <taxon>Alphaproteobacteria</taxon>
        <taxon>Hyphomicrobiales</taxon>
        <taxon>Methylobacteriaceae</taxon>
        <taxon>Microvirga</taxon>
    </lineage>
</organism>
<evidence type="ECO:0000256" key="8">
    <source>
        <dbReference type="ARBA" id="ARBA00022989"/>
    </source>
</evidence>
<evidence type="ECO:0000256" key="6">
    <source>
        <dbReference type="ARBA" id="ARBA00022692"/>
    </source>
</evidence>
<evidence type="ECO:0000256" key="15">
    <source>
        <dbReference type="HAMAP-Rule" id="MF_01398"/>
    </source>
</evidence>
<protein>
    <recommendedName>
        <fullName evidence="15">ATP synthase subunit b</fullName>
    </recommendedName>
    <alternativeName>
        <fullName evidence="15">ATP synthase F(0) sector subunit b</fullName>
    </alternativeName>
    <alternativeName>
        <fullName evidence="15">ATPase subunit I</fullName>
    </alternativeName>
    <alternativeName>
        <fullName evidence="15">F-type ATPase subunit b</fullName>
        <shortName evidence="15">F-ATPase subunit b</shortName>
    </alternativeName>
</protein>
<comment type="function">
    <text evidence="13">Component of the F(0) channel, it forms part of the peripheral stalk, linking F(1) to F(0). The b'-subunit is a diverged and duplicated form of b found in plants and photosynthetic bacteria.</text>
</comment>
<gene>
    <name evidence="15" type="primary">atpF</name>
    <name evidence="18" type="ORF">GR328_19925</name>
</gene>
<evidence type="ECO:0000256" key="13">
    <source>
        <dbReference type="ARBA" id="ARBA00025614"/>
    </source>
</evidence>
<dbReference type="Proteomes" id="UP000436483">
    <property type="component" value="Unassembled WGS sequence"/>
</dbReference>
<dbReference type="PANTHER" id="PTHR33445">
    <property type="entry name" value="ATP SYNTHASE SUBUNIT B', CHLOROPLASTIC"/>
    <property type="match status" value="1"/>
</dbReference>
<dbReference type="GO" id="GO:0046933">
    <property type="term" value="F:proton-transporting ATP synthase activity, rotational mechanism"/>
    <property type="evidence" value="ECO:0007669"/>
    <property type="project" value="UniProtKB-UniRule"/>
</dbReference>
<comment type="caution">
    <text evidence="18">The sequence shown here is derived from an EMBL/GenBank/DDBJ whole genome shotgun (WGS) entry which is preliminary data.</text>
</comment>
<keyword evidence="4 15" id="KW-1003">Cell membrane</keyword>
<dbReference type="InterPro" id="IPR002146">
    <property type="entry name" value="ATP_synth_b/b'su_bac/chlpt"/>
</dbReference>
<evidence type="ECO:0000256" key="1">
    <source>
        <dbReference type="ARBA" id="ARBA00004377"/>
    </source>
</evidence>
<evidence type="ECO:0000256" key="12">
    <source>
        <dbReference type="ARBA" id="ARBA00025198"/>
    </source>
</evidence>
<keyword evidence="11 15" id="KW-0066">ATP synthesis</keyword>
<reference evidence="18 19" key="1">
    <citation type="submission" date="2019-12" db="EMBL/GenBank/DDBJ databases">
        <authorList>
            <person name="Yuan C.-G."/>
        </authorList>
    </citation>
    <scope>NUCLEOTIDE SEQUENCE [LARGE SCALE GENOMIC DNA]</scope>
    <source>
        <strain evidence="18 19">KCTC 23863</strain>
    </source>
</reference>
<evidence type="ECO:0000256" key="16">
    <source>
        <dbReference type="RuleBase" id="RU003848"/>
    </source>
</evidence>
<dbReference type="EMBL" id="WURB01000019">
    <property type="protein sequence ID" value="MXQ13683.1"/>
    <property type="molecule type" value="Genomic_DNA"/>
</dbReference>
<comment type="subcellular location">
    <subcellularLocation>
        <location evidence="1">Cell inner membrane</location>
        <topology evidence="1">Single-pass membrane protein</topology>
    </subcellularLocation>
    <subcellularLocation>
        <location evidence="15">Cell membrane</location>
        <topology evidence="15">Single-pass membrane protein</topology>
    </subcellularLocation>
</comment>
<evidence type="ECO:0000256" key="2">
    <source>
        <dbReference type="ARBA" id="ARBA00005513"/>
    </source>
</evidence>
<feature type="transmembrane region" description="Helical" evidence="15">
    <location>
        <begin position="6"/>
        <end position="26"/>
    </location>
</feature>
<evidence type="ECO:0000256" key="10">
    <source>
        <dbReference type="ARBA" id="ARBA00023136"/>
    </source>
</evidence>
<evidence type="ECO:0000256" key="11">
    <source>
        <dbReference type="ARBA" id="ARBA00023310"/>
    </source>
</evidence>
<evidence type="ECO:0000256" key="14">
    <source>
        <dbReference type="ARBA" id="ARBA00025830"/>
    </source>
</evidence>
<dbReference type="HAMAP" id="MF_01398">
    <property type="entry name" value="ATP_synth_b_bprime"/>
    <property type="match status" value="1"/>
</dbReference>
<comment type="subunit">
    <text evidence="14 15">F-type ATPases have 2 components, F(1) - the catalytic core - and F(0) - the membrane proton channel. F(1) has five subunits: alpha(3), beta(3), gamma(1), delta(1), epsilon(1). F(0) has three main subunits: a(1), b(2) and c(10-14). The alpha and beta chains form an alternating ring which encloses part of the gamma chain. F(1) is attached to F(0) by a central stalk formed by the gamma and epsilon chains, while a peripheral stalk is formed by the delta and b chains.</text>
</comment>
<evidence type="ECO:0000256" key="4">
    <source>
        <dbReference type="ARBA" id="ARBA00022475"/>
    </source>
</evidence>